<evidence type="ECO:0000256" key="1">
    <source>
        <dbReference type="SAM" id="Coils"/>
    </source>
</evidence>
<dbReference type="EMBL" id="CAAALY010038484">
    <property type="protein sequence ID" value="VEL18756.1"/>
    <property type="molecule type" value="Genomic_DNA"/>
</dbReference>
<reference evidence="2" key="1">
    <citation type="submission" date="2018-11" db="EMBL/GenBank/DDBJ databases">
        <authorList>
            <consortium name="Pathogen Informatics"/>
        </authorList>
    </citation>
    <scope>NUCLEOTIDE SEQUENCE</scope>
</reference>
<organism evidence="2 3">
    <name type="scientific">Protopolystoma xenopodis</name>
    <dbReference type="NCBI Taxonomy" id="117903"/>
    <lineage>
        <taxon>Eukaryota</taxon>
        <taxon>Metazoa</taxon>
        <taxon>Spiralia</taxon>
        <taxon>Lophotrochozoa</taxon>
        <taxon>Platyhelminthes</taxon>
        <taxon>Monogenea</taxon>
        <taxon>Polyopisthocotylea</taxon>
        <taxon>Polystomatidea</taxon>
        <taxon>Polystomatidae</taxon>
        <taxon>Protopolystoma</taxon>
    </lineage>
</organism>
<keyword evidence="1" id="KW-0175">Coiled coil</keyword>
<gene>
    <name evidence="2" type="ORF">PXEA_LOCUS12196</name>
</gene>
<feature type="coiled-coil region" evidence="1">
    <location>
        <begin position="1"/>
        <end position="35"/>
    </location>
</feature>
<evidence type="ECO:0000313" key="3">
    <source>
        <dbReference type="Proteomes" id="UP000784294"/>
    </source>
</evidence>
<accession>A0A448WRX8</accession>
<keyword evidence="3" id="KW-1185">Reference proteome</keyword>
<sequence>MSELQEEVSVYRSERDQAAHELVRLEAEIIQLQALQVDLIKMVDQRRSFLTSEQDAELCLARRDRHRLATLAPSTPSLKDTEGSATSARTNVGIPFNLKQDMRYLMFFLHLDHT</sequence>
<dbReference type="AlphaFoldDB" id="A0A448WRX8"/>
<comment type="caution">
    <text evidence="2">The sequence shown here is derived from an EMBL/GenBank/DDBJ whole genome shotgun (WGS) entry which is preliminary data.</text>
</comment>
<name>A0A448WRX8_9PLAT</name>
<evidence type="ECO:0000313" key="2">
    <source>
        <dbReference type="EMBL" id="VEL18756.1"/>
    </source>
</evidence>
<protein>
    <submittedName>
        <fullName evidence="2">Uncharacterized protein</fullName>
    </submittedName>
</protein>
<dbReference type="Proteomes" id="UP000784294">
    <property type="component" value="Unassembled WGS sequence"/>
</dbReference>
<proteinExistence type="predicted"/>